<gene>
    <name evidence="2" type="ORF">IQ251_05725</name>
</gene>
<dbReference type="InterPro" id="IPR027417">
    <property type="entry name" value="P-loop_NTPase"/>
</dbReference>
<name>A0A929FZ24_9PSEU</name>
<organism evidence="2 3">
    <name type="scientific">Saccharopolyspora montiporae</name>
    <dbReference type="NCBI Taxonomy" id="2781240"/>
    <lineage>
        <taxon>Bacteria</taxon>
        <taxon>Bacillati</taxon>
        <taxon>Actinomycetota</taxon>
        <taxon>Actinomycetes</taxon>
        <taxon>Pseudonocardiales</taxon>
        <taxon>Pseudonocardiaceae</taxon>
        <taxon>Saccharopolyspora</taxon>
    </lineage>
</organism>
<dbReference type="Gene3D" id="1.25.40.10">
    <property type="entry name" value="Tetratricopeptide repeat domain"/>
    <property type="match status" value="1"/>
</dbReference>
<dbReference type="EMBL" id="JADEYC010000009">
    <property type="protein sequence ID" value="MBE9373944.1"/>
    <property type="molecule type" value="Genomic_DNA"/>
</dbReference>
<dbReference type="Proteomes" id="UP000598360">
    <property type="component" value="Unassembled WGS sequence"/>
</dbReference>
<dbReference type="SUPFAM" id="SSF48452">
    <property type="entry name" value="TPR-like"/>
    <property type="match status" value="1"/>
</dbReference>
<dbReference type="SUPFAM" id="SSF52540">
    <property type="entry name" value="P-loop containing nucleoside triphosphate hydrolases"/>
    <property type="match status" value="1"/>
</dbReference>
<reference evidence="2" key="1">
    <citation type="submission" date="2020-10" db="EMBL/GenBank/DDBJ databases">
        <title>Diversity and distribution of actinomycetes associated with coral in the coast of Hainan.</title>
        <authorList>
            <person name="Li F."/>
        </authorList>
    </citation>
    <scope>NUCLEOTIDE SEQUENCE</scope>
    <source>
        <strain evidence="2">HNM0983</strain>
    </source>
</reference>
<dbReference type="PRINTS" id="PR00364">
    <property type="entry name" value="DISEASERSIST"/>
</dbReference>
<keyword evidence="3" id="KW-1185">Reference proteome</keyword>
<protein>
    <submittedName>
        <fullName evidence="2">Tetratricopeptide repeat protein</fullName>
    </submittedName>
</protein>
<evidence type="ECO:0000313" key="2">
    <source>
        <dbReference type="EMBL" id="MBE9373944.1"/>
    </source>
</evidence>
<dbReference type="RefSeq" id="WP_193927396.1">
    <property type="nucleotide sequence ID" value="NZ_JADEYC010000009.1"/>
</dbReference>
<dbReference type="InterPro" id="IPR011990">
    <property type="entry name" value="TPR-like_helical_dom_sf"/>
</dbReference>
<proteinExistence type="predicted"/>
<dbReference type="Pfam" id="PF00931">
    <property type="entry name" value="NB-ARC"/>
    <property type="match status" value="1"/>
</dbReference>
<evidence type="ECO:0000313" key="3">
    <source>
        <dbReference type="Proteomes" id="UP000598360"/>
    </source>
</evidence>
<dbReference type="InterPro" id="IPR002182">
    <property type="entry name" value="NB-ARC"/>
</dbReference>
<dbReference type="PANTHER" id="PTHR47691:SF3">
    <property type="entry name" value="HTH-TYPE TRANSCRIPTIONAL REGULATOR RV0890C-RELATED"/>
    <property type="match status" value="1"/>
</dbReference>
<dbReference type="AlphaFoldDB" id="A0A929FZ24"/>
<comment type="caution">
    <text evidence="2">The sequence shown here is derived from an EMBL/GenBank/DDBJ whole genome shotgun (WGS) entry which is preliminary data.</text>
</comment>
<sequence>MGNSNSGDGNNVVQAGTINGDVHIAGERADPVPASLAAAPSGFVNREPELQVLDGLLTQERSDRAGFGVISGSSGTGKTGLATHWAHRVKDRFPDGQVHVDLASGERSLDDAAQDVLRELGVKGADIPEQAEARISLLRTRTADKRLLILLDDVPDPDAAERLRSSSPGSVLLCTSFRDASASAGQDAVVVRLDALSTEHVVQFLRSGFPSGTELSPEDGAELARHCGCLPATMRVAAGQLRKHGWTVPRALRELTDPRRRQRHLKDHLAVVDLAVEHLRTDEAELYALLSLFPGPAAPAFAAAALADADELDAELLLADLHEACLVERNDREQYLFHDVVREHAEQRAAALDPDERVDALRRLVARYRELGAFADRAVTTTDRLRVGDIQVTGDNPFTGKTEALEWLEGERLNLLALQRLAADKGWHRDVVALAEGALWALHNQHKYFTDALRAFRLGADAAAAAEDAVAEARMLSLHGQVRIELGRPTDALQDCERAVQLAERAGHREVLASAIEFRGKARSGLGEHEVALADFRRSHELNLELADTRGVLLQEYLAGRELVALGRAGHALDSLRSARERLALISDEPRLAQRIDTAVAAAHRMSDEHVTAVDLLHDVLTGVRARGATGDLAEPLELLADSLTALSRPGAADHLREALQLLEQSGDPRADRVRTKLAELG</sequence>
<evidence type="ECO:0000259" key="1">
    <source>
        <dbReference type="Pfam" id="PF00931"/>
    </source>
</evidence>
<accession>A0A929FZ24</accession>
<feature type="domain" description="NB-ARC" evidence="1">
    <location>
        <begin position="63"/>
        <end position="206"/>
    </location>
</feature>
<dbReference type="Gene3D" id="3.40.50.300">
    <property type="entry name" value="P-loop containing nucleotide triphosphate hydrolases"/>
    <property type="match status" value="1"/>
</dbReference>
<dbReference type="PANTHER" id="PTHR47691">
    <property type="entry name" value="REGULATOR-RELATED"/>
    <property type="match status" value="1"/>
</dbReference>
<dbReference type="GO" id="GO:0043531">
    <property type="term" value="F:ADP binding"/>
    <property type="evidence" value="ECO:0007669"/>
    <property type="project" value="InterPro"/>
</dbReference>